<dbReference type="AlphaFoldDB" id="A0AAJ0CT05"/>
<feature type="region of interest" description="Disordered" evidence="1">
    <location>
        <begin position="52"/>
        <end position="145"/>
    </location>
</feature>
<organism evidence="2 3">
    <name type="scientific">Conoideocrella luteorostrata</name>
    <dbReference type="NCBI Taxonomy" id="1105319"/>
    <lineage>
        <taxon>Eukaryota</taxon>
        <taxon>Fungi</taxon>
        <taxon>Dikarya</taxon>
        <taxon>Ascomycota</taxon>
        <taxon>Pezizomycotina</taxon>
        <taxon>Sordariomycetes</taxon>
        <taxon>Hypocreomycetidae</taxon>
        <taxon>Hypocreales</taxon>
        <taxon>Clavicipitaceae</taxon>
        <taxon>Conoideocrella</taxon>
    </lineage>
</organism>
<dbReference type="EMBL" id="JASWJB010000075">
    <property type="protein sequence ID" value="KAK2601580.1"/>
    <property type="molecule type" value="Genomic_DNA"/>
</dbReference>
<evidence type="ECO:0000313" key="2">
    <source>
        <dbReference type="EMBL" id="KAK2601580.1"/>
    </source>
</evidence>
<feature type="compositionally biased region" description="Polar residues" evidence="1">
    <location>
        <begin position="116"/>
        <end position="141"/>
    </location>
</feature>
<feature type="region of interest" description="Disordered" evidence="1">
    <location>
        <begin position="1"/>
        <end position="22"/>
    </location>
</feature>
<keyword evidence="3" id="KW-1185">Reference proteome</keyword>
<proteinExistence type="predicted"/>
<comment type="caution">
    <text evidence="2">The sequence shown here is derived from an EMBL/GenBank/DDBJ whole genome shotgun (WGS) entry which is preliminary data.</text>
</comment>
<dbReference type="Proteomes" id="UP001251528">
    <property type="component" value="Unassembled WGS sequence"/>
</dbReference>
<sequence length="402" mass="44779">MNKFRTQMSIHPRRTKGFGSAGHAASVQRCQLYEASNAERILQKGRNVASLSLPTKEQNRRSRIATIRRDSSPRRVQTRATFRQAPTLERFARQGGPEFSGTRSPVEPQPPKERFQSSVTRASQPPSKSNATPNTTSTRSTGPYDRAFEQNLTDHNIFSADYEFPDGALPPELGSMGDILQARAQPRPSLSPSRFSNDDFRRFKRADARAFNEHDVTTNMIPFIEGTVPDSKCVAGDIPFTHLDDIADGIIVAGKPDLYYGARPEQLNINANSPDGTLTVASRQLCYNGALGARYMHSLQSYGQPEPEYDNNAYTISSMYHGGTLKMYTSHPIPPRAPGGRPDFVTTQIKTWGSQAIRIHSGKALLHFATLENGRNNKEMYSYGEQTKWQQKGGSHRSQQVD</sequence>
<protein>
    <submittedName>
        <fullName evidence="2">Uncharacterized protein</fullName>
    </submittedName>
</protein>
<evidence type="ECO:0000256" key="1">
    <source>
        <dbReference type="SAM" id="MobiDB-lite"/>
    </source>
</evidence>
<evidence type="ECO:0000313" key="3">
    <source>
        <dbReference type="Proteomes" id="UP001251528"/>
    </source>
</evidence>
<name>A0AAJ0CT05_9HYPO</name>
<accession>A0AAJ0CT05</accession>
<gene>
    <name evidence="2" type="ORF">QQS21_004898</name>
</gene>
<reference evidence="2" key="1">
    <citation type="submission" date="2023-06" db="EMBL/GenBank/DDBJ databases">
        <title>Conoideocrella luteorostrata (Hypocreales: Clavicipitaceae), a potential biocontrol fungus for elongate hemlock scale in United States Christmas tree production areas.</title>
        <authorList>
            <person name="Barrett H."/>
            <person name="Lovett B."/>
            <person name="Macias A.M."/>
            <person name="Stajich J.E."/>
            <person name="Kasson M.T."/>
        </authorList>
    </citation>
    <scope>NUCLEOTIDE SEQUENCE</scope>
    <source>
        <strain evidence="2">ARSEF 14590</strain>
    </source>
</reference>